<sequence>MKPIFISGALSGFALGIFLKWIETSTGKKVYTLLLNVDFIPYFNRVNWPEWVEFLFHLIISYMIAAVFFILHQQFGRPYTIALIVTFPAVLLYFPLSILAIKPTALANDMQAFFYWTAGHLLYAFVLGLYGQKEKRRA</sequence>
<dbReference type="EMBL" id="MSDU01000067">
    <property type="protein sequence ID" value="OLN21174.1"/>
    <property type="molecule type" value="Genomic_DNA"/>
</dbReference>
<dbReference type="AlphaFoldDB" id="A0A1Q8Q1G2"/>
<keyword evidence="1" id="KW-0812">Transmembrane</keyword>
<feature type="transmembrane region" description="Helical" evidence="1">
    <location>
        <begin position="78"/>
        <end position="101"/>
    </location>
</feature>
<keyword evidence="1" id="KW-0472">Membrane</keyword>
<organism evidence="2 3">
    <name type="scientific">Domibacillus antri</name>
    <dbReference type="NCBI Taxonomy" id="1714264"/>
    <lineage>
        <taxon>Bacteria</taxon>
        <taxon>Bacillati</taxon>
        <taxon>Bacillota</taxon>
        <taxon>Bacilli</taxon>
        <taxon>Bacillales</taxon>
        <taxon>Bacillaceae</taxon>
        <taxon>Domibacillus</taxon>
    </lineage>
</organism>
<feature type="transmembrane region" description="Helical" evidence="1">
    <location>
        <begin position="51"/>
        <end position="71"/>
    </location>
</feature>
<evidence type="ECO:0000313" key="2">
    <source>
        <dbReference type="EMBL" id="OLN21174.1"/>
    </source>
</evidence>
<reference evidence="2 3" key="1">
    <citation type="submission" date="2016-12" db="EMBL/GenBank/DDBJ databases">
        <title>Domibacillus antri genome sequencing.</title>
        <authorList>
            <person name="Verma A."/>
            <person name="Krishnamurthi S."/>
        </authorList>
    </citation>
    <scope>NUCLEOTIDE SEQUENCE [LARGE SCALE GENOMIC DNA]</scope>
    <source>
        <strain evidence="2 3">XD80</strain>
    </source>
</reference>
<name>A0A1Q8Q1G2_9BACI</name>
<feature type="transmembrane region" description="Helical" evidence="1">
    <location>
        <begin position="113"/>
        <end position="131"/>
    </location>
</feature>
<keyword evidence="1" id="KW-1133">Transmembrane helix</keyword>
<accession>A0A1Q8Q1G2</accession>
<dbReference type="OrthoDB" id="1443299at2"/>
<gene>
    <name evidence="2" type="ORF">BTO30_16395</name>
</gene>
<comment type="caution">
    <text evidence="2">The sequence shown here is derived from an EMBL/GenBank/DDBJ whole genome shotgun (WGS) entry which is preliminary data.</text>
</comment>
<dbReference type="Proteomes" id="UP000185568">
    <property type="component" value="Unassembled WGS sequence"/>
</dbReference>
<protein>
    <recommendedName>
        <fullName evidence="4">DUF1440 domain-containing protein</fullName>
    </recommendedName>
</protein>
<dbReference type="STRING" id="1714264.BTO30_16395"/>
<evidence type="ECO:0008006" key="4">
    <source>
        <dbReference type="Google" id="ProtNLM"/>
    </source>
</evidence>
<proteinExistence type="predicted"/>
<keyword evidence="3" id="KW-1185">Reference proteome</keyword>
<evidence type="ECO:0000256" key="1">
    <source>
        <dbReference type="SAM" id="Phobius"/>
    </source>
</evidence>
<evidence type="ECO:0000313" key="3">
    <source>
        <dbReference type="Proteomes" id="UP000185568"/>
    </source>
</evidence>